<name>A0A8J6T9E6_9DELT</name>
<comment type="caution">
    <text evidence="1">The sequence shown here is derived from an EMBL/GenBank/DDBJ whole genome shotgun (WGS) entry which is preliminary data.</text>
</comment>
<accession>A0A8J6T9E6</accession>
<evidence type="ECO:0000313" key="2">
    <source>
        <dbReference type="Proteomes" id="UP000650524"/>
    </source>
</evidence>
<protein>
    <submittedName>
        <fullName evidence="1">Uncharacterized protein</fullName>
    </submittedName>
</protein>
<reference evidence="1 2" key="1">
    <citation type="submission" date="2020-08" db="EMBL/GenBank/DDBJ databases">
        <title>Bridging the membrane lipid divide: bacteria of the FCB group superphylum have the potential to synthesize archaeal ether lipids.</title>
        <authorList>
            <person name="Villanueva L."/>
            <person name="Von Meijenfeldt F.A.B."/>
            <person name="Westbye A.B."/>
            <person name="Yadav S."/>
            <person name="Hopmans E.C."/>
            <person name="Dutilh B.E."/>
            <person name="Sinninghe Damste J.S."/>
        </authorList>
    </citation>
    <scope>NUCLEOTIDE SEQUENCE [LARGE SCALE GENOMIC DNA]</scope>
    <source>
        <strain evidence="1">NIOZ-UU27</strain>
    </source>
</reference>
<sequence>MVDRHFLELWGNLLINTAKGQKQIEELTQWISQGLKGFEGQDAIFRKFYGLNSLDQDSPDYPKAWQKAADDFQKSLKGYLDLMGVVRKDEHLKLVGKYEDLKKKAADQEETIKHLRMLLDEKGIAQGEVPKGFQDLIKKQTDQFQDLMKGFGHFLEKDPSSTDGDNNNS</sequence>
<organism evidence="1 2">
    <name type="scientific">Candidatus Desulfacyla euxinica</name>
    <dbReference type="NCBI Taxonomy" id="2841693"/>
    <lineage>
        <taxon>Bacteria</taxon>
        <taxon>Deltaproteobacteria</taxon>
        <taxon>Candidatus Desulfacyla</taxon>
    </lineage>
</organism>
<dbReference type="EMBL" id="JACNJD010000290">
    <property type="protein sequence ID" value="MBC8178583.1"/>
    <property type="molecule type" value="Genomic_DNA"/>
</dbReference>
<dbReference type="AlphaFoldDB" id="A0A8J6T9E6"/>
<gene>
    <name evidence="1" type="ORF">H8E19_14350</name>
</gene>
<proteinExistence type="predicted"/>
<evidence type="ECO:0000313" key="1">
    <source>
        <dbReference type="EMBL" id="MBC8178583.1"/>
    </source>
</evidence>
<dbReference type="Proteomes" id="UP000650524">
    <property type="component" value="Unassembled WGS sequence"/>
</dbReference>